<sequence length="86" mass="9303">MFLNFGRRAERSSAVLGVRTGAAGSPKLRRTLPYNYSVNEYPVPDRFRCGVIFGCGLHAPLADWQCANGAAPAVGKTYRLTRGSSP</sequence>
<dbReference type="AlphaFoldDB" id="I0UTH1"/>
<evidence type="ECO:0000313" key="1">
    <source>
        <dbReference type="EMBL" id="EID51174.1"/>
    </source>
</evidence>
<dbReference type="EMBL" id="AJJQ01000032">
    <property type="protein sequence ID" value="EID51174.1"/>
    <property type="molecule type" value="Genomic_DNA"/>
</dbReference>
<evidence type="ECO:0000313" key="2">
    <source>
        <dbReference type="Proteomes" id="UP000004863"/>
    </source>
</evidence>
<organism evidence="1 2">
    <name type="scientific">Rothia aeria F0474</name>
    <dbReference type="NCBI Taxonomy" id="1125724"/>
    <lineage>
        <taxon>Bacteria</taxon>
        <taxon>Bacillati</taxon>
        <taxon>Actinomycetota</taxon>
        <taxon>Actinomycetes</taxon>
        <taxon>Micrococcales</taxon>
        <taxon>Micrococcaceae</taxon>
        <taxon>Rothia</taxon>
    </lineage>
</organism>
<accession>I0UTH1</accession>
<comment type="caution">
    <text evidence="1">The sequence shown here is derived from an EMBL/GenBank/DDBJ whole genome shotgun (WGS) entry which is preliminary data.</text>
</comment>
<name>I0UTH1_9MICC</name>
<dbReference type="PATRIC" id="fig|1125724.3.peg.1066"/>
<protein>
    <submittedName>
        <fullName evidence="1">Uncharacterized protein</fullName>
    </submittedName>
</protein>
<dbReference type="Proteomes" id="UP000004863">
    <property type="component" value="Unassembled WGS sequence"/>
</dbReference>
<proteinExistence type="predicted"/>
<keyword evidence="2" id="KW-1185">Reference proteome</keyword>
<gene>
    <name evidence="1" type="ORF">HMPREF1324_0501</name>
</gene>
<reference evidence="1" key="1">
    <citation type="submission" date="2012-03" db="EMBL/GenBank/DDBJ databases">
        <authorList>
            <person name="Durkin A.S."/>
            <person name="McCorrison J."/>
            <person name="Torralba M."/>
            <person name="Gillis M."/>
            <person name="Methe B."/>
            <person name="Sutton G."/>
            <person name="Nelson K.E."/>
        </authorList>
    </citation>
    <scope>NUCLEOTIDE SEQUENCE [LARGE SCALE GENOMIC DNA]</scope>
    <source>
        <strain evidence="1">F0474</strain>
    </source>
</reference>